<evidence type="ECO:0000256" key="1">
    <source>
        <dbReference type="SAM" id="MobiDB-lite"/>
    </source>
</evidence>
<feature type="compositionally biased region" description="Basic and acidic residues" evidence="1">
    <location>
        <begin position="344"/>
        <end position="354"/>
    </location>
</feature>
<name>A0A210QE21_MIZYE</name>
<feature type="region of interest" description="Disordered" evidence="1">
    <location>
        <begin position="201"/>
        <end position="220"/>
    </location>
</feature>
<dbReference type="InterPro" id="IPR036047">
    <property type="entry name" value="F-box-like_dom_sf"/>
</dbReference>
<proteinExistence type="predicted"/>
<feature type="domain" description="F-box" evidence="2">
    <location>
        <begin position="23"/>
        <end position="71"/>
    </location>
</feature>
<dbReference type="EMBL" id="NEDP02004057">
    <property type="protein sequence ID" value="OWF47000.1"/>
    <property type="molecule type" value="Genomic_DNA"/>
</dbReference>
<protein>
    <submittedName>
        <fullName evidence="3">F-box only protein 28</fullName>
    </submittedName>
</protein>
<reference evidence="3 4" key="1">
    <citation type="journal article" date="2017" name="Nat. Ecol. Evol.">
        <title>Scallop genome provides insights into evolution of bilaterian karyotype and development.</title>
        <authorList>
            <person name="Wang S."/>
            <person name="Zhang J."/>
            <person name="Jiao W."/>
            <person name="Li J."/>
            <person name="Xun X."/>
            <person name="Sun Y."/>
            <person name="Guo X."/>
            <person name="Huan P."/>
            <person name="Dong B."/>
            <person name="Zhang L."/>
            <person name="Hu X."/>
            <person name="Sun X."/>
            <person name="Wang J."/>
            <person name="Zhao C."/>
            <person name="Wang Y."/>
            <person name="Wang D."/>
            <person name="Huang X."/>
            <person name="Wang R."/>
            <person name="Lv J."/>
            <person name="Li Y."/>
            <person name="Zhang Z."/>
            <person name="Liu B."/>
            <person name="Lu W."/>
            <person name="Hui Y."/>
            <person name="Liang J."/>
            <person name="Zhou Z."/>
            <person name="Hou R."/>
            <person name="Li X."/>
            <person name="Liu Y."/>
            <person name="Li H."/>
            <person name="Ning X."/>
            <person name="Lin Y."/>
            <person name="Zhao L."/>
            <person name="Xing Q."/>
            <person name="Dou J."/>
            <person name="Li Y."/>
            <person name="Mao J."/>
            <person name="Guo H."/>
            <person name="Dou H."/>
            <person name="Li T."/>
            <person name="Mu C."/>
            <person name="Jiang W."/>
            <person name="Fu Q."/>
            <person name="Fu X."/>
            <person name="Miao Y."/>
            <person name="Liu J."/>
            <person name="Yu Q."/>
            <person name="Li R."/>
            <person name="Liao H."/>
            <person name="Li X."/>
            <person name="Kong Y."/>
            <person name="Jiang Z."/>
            <person name="Chourrout D."/>
            <person name="Li R."/>
            <person name="Bao Z."/>
        </authorList>
    </citation>
    <scope>NUCLEOTIDE SEQUENCE [LARGE SCALE GENOMIC DNA]</scope>
    <source>
        <strain evidence="3 4">PY_sf001</strain>
    </source>
</reference>
<gene>
    <name evidence="3" type="ORF">KP79_PYT10116</name>
</gene>
<organism evidence="3 4">
    <name type="scientific">Mizuhopecten yessoensis</name>
    <name type="common">Japanese scallop</name>
    <name type="synonym">Patinopecten yessoensis</name>
    <dbReference type="NCBI Taxonomy" id="6573"/>
    <lineage>
        <taxon>Eukaryota</taxon>
        <taxon>Metazoa</taxon>
        <taxon>Spiralia</taxon>
        <taxon>Lophotrochozoa</taxon>
        <taxon>Mollusca</taxon>
        <taxon>Bivalvia</taxon>
        <taxon>Autobranchia</taxon>
        <taxon>Pteriomorphia</taxon>
        <taxon>Pectinida</taxon>
        <taxon>Pectinoidea</taxon>
        <taxon>Pectinidae</taxon>
        <taxon>Mizuhopecten</taxon>
    </lineage>
</organism>
<dbReference type="STRING" id="6573.A0A210QE21"/>
<feature type="compositionally biased region" description="Low complexity" evidence="1">
    <location>
        <begin position="325"/>
        <end position="337"/>
    </location>
</feature>
<accession>A0A210QE21</accession>
<sequence>MASNNHQMLLCNSDGESGPINHQMTLLELPEEILYNIISYLSYNEISESRNACQTINKLCQQVLNHGFTKVDKQHTQIQKRVKSQLPRRESERRNHPLARHVDILSAIETRLSLLGMTYTRYIDMGLCCFIPGKVLDELLRILATLQRTDQPPRAHEFLQELRDISSMAMEHFEEKISPALKARMPAVTLPFPFGDHCSASPEPQHSIAGPSTSPMLALATSPMRNNPLRQEVIRLQMQCKSHTSTISQCKKELVECKNRHIEQSKRISEQNRKIQTQAKVISEQAELVKEQDKKLSDLSKKILEYDQKFSDVYTELSKMKGEGESSSSARGCQGSSFVIRSSEGSKEDMEKSKASLKRRALRQDYPFKKQKT</sequence>
<feature type="region of interest" description="Disordered" evidence="1">
    <location>
        <begin position="318"/>
        <end position="373"/>
    </location>
</feature>
<dbReference type="AlphaFoldDB" id="A0A210QE21"/>
<dbReference type="PROSITE" id="PS50181">
    <property type="entry name" value="FBOX"/>
    <property type="match status" value="1"/>
</dbReference>
<dbReference type="PANTHER" id="PTHR13252:SF9">
    <property type="entry name" value="F-BOX ONLY PROTEIN 28"/>
    <property type="match status" value="1"/>
</dbReference>
<dbReference type="PANTHER" id="PTHR13252">
    <property type="entry name" value="F-BOX ONLY PROTEIN 28"/>
    <property type="match status" value="1"/>
</dbReference>
<dbReference type="GO" id="GO:0000209">
    <property type="term" value="P:protein polyubiquitination"/>
    <property type="evidence" value="ECO:0007669"/>
    <property type="project" value="TreeGrafter"/>
</dbReference>
<dbReference type="InterPro" id="IPR001810">
    <property type="entry name" value="F-box_dom"/>
</dbReference>
<dbReference type="Proteomes" id="UP000242188">
    <property type="component" value="Unassembled WGS sequence"/>
</dbReference>
<comment type="caution">
    <text evidence="3">The sequence shown here is derived from an EMBL/GenBank/DDBJ whole genome shotgun (WGS) entry which is preliminary data.</text>
</comment>
<keyword evidence="4" id="KW-1185">Reference proteome</keyword>
<evidence type="ECO:0000259" key="2">
    <source>
        <dbReference type="PROSITE" id="PS50181"/>
    </source>
</evidence>
<evidence type="ECO:0000313" key="4">
    <source>
        <dbReference type="Proteomes" id="UP000242188"/>
    </source>
</evidence>
<evidence type="ECO:0000313" key="3">
    <source>
        <dbReference type="EMBL" id="OWF47000.1"/>
    </source>
</evidence>
<dbReference type="OrthoDB" id="5860767at2759"/>
<dbReference type="SUPFAM" id="SSF81383">
    <property type="entry name" value="F-box domain"/>
    <property type="match status" value="1"/>
</dbReference>
<dbReference type="InterPro" id="IPR039719">
    <property type="entry name" value="FBXO28"/>
</dbReference>
<dbReference type="CDD" id="cd22100">
    <property type="entry name" value="F-box_FBXO28"/>
    <property type="match status" value="1"/>
</dbReference>
<feature type="compositionally biased region" description="Basic and acidic residues" evidence="1">
    <location>
        <begin position="362"/>
        <end position="373"/>
    </location>
</feature>